<organism evidence="2 3">
    <name type="scientific">Solanum commersonii</name>
    <name type="common">Commerson's wild potato</name>
    <name type="synonym">Commerson's nightshade</name>
    <dbReference type="NCBI Taxonomy" id="4109"/>
    <lineage>
        <taxon>Eukaryota</taxon>
        <taxon>Viridiplantae</taxon>
        <taxon>Streptophyta</taxon>
        <taxon>Embryophyta</taxon>
        <taxon>Tracheophyta</taxon>
        <taxon>Spermatophyta</taxon>
        <taxon>Magnoliopsida</taxon>
        <taxon>eudicotyledons</taxon>
        <taxon>Gunneridae</taxon>
        <taxon>Pentapetalae</taxon>
        <taxon>asterids</taxon>
        <taxon>lamiids</taxon>
        <taxon>Solanales</taxon>
        <taxon>Solanaceae</taxon>
        <taxon>Solanoideae</taxon>
        <taxon>Solaneae</taxon>
        <taxon>Solanum</taxon>
    </lineage>
</organism>
<protein>
    <submittedName>
        <fullName evidence="2">Uncharacterized protein</fullName>
    </submittedName>
</protein>
<name>A0A9J5Y560_SOLCO</name>
<evidence type="ECO:0000313" key="2">
    <source>
        <dbReference type="EMBL" id="KAG5595803.1"/>
    </source>
</evidence>
<feature type="compositionally biased region" description="Acidic residues" evidence="1">
    <location>
        <begin position="151"/>
        <end position="165"/>
    </location>
</feature>
<dbReference type="AlphaFoldDB" id="A0A9J5Y560"/>
<evidence type="ECO:0000313" key="3">
    <source>
        <dbReference type="Proteomes" id="UP000824120"/>
    </source>
</evidence>
<proteinExistence type="predicted"/>
<dbReference type="EMBL" id="JACXVP010000007">
    <property type="protein sequence ID" value="KAG5595803.1"/>
    <property type="molecule type" value="Genomic_DNA"/>
</dbReference>
<sequence>MLQVEWVPRGIGKAKLLGLLVARNQFKTLRKKLYKDMDWNGLNARKRLSTWAMNMSIRGLITHFLRAEGIEEEAVDLTVALHLDLTGKIVDVTRTNALDTSHGLVLLAQERQARDDNAMARMFGMAELQLRIEGCPDWSRLEPLDDVEATTNEAMDEEDDVDTVNEEASALMA</sequence>
<keyword evidence="3" id="KW-1185">Reference proteome</keyword>
<gene>
    <name evidence="2" type="ORF">H5410_037035</name>
</gene>
<evidence type="ECO:0000256" key="1">
    <source>
        <dbReference type="SAM" id="MobiDB-lite"/>
    </source>
</evidence>
<feature type="region of interest" description="Disordered" evidence="1">
    <location>
        <begin position="151"/>
        <end position="173"/>
    </location>
</feature>
<comment type="caution">
    <text evidence="2">The sequence shown here is derived from an EMBL/GenBank/DDBJ whole genome shotgun (WGS) entry which is preliminary data.</text>
</comment>
<reference evidence="2 3" key="1">
    <citation type="submission" date="2020-09" db="EMBL/GenBank/DDBJ databases">
        <title>De no assembly of potato wild relative species, Solanum commersonii.</title>
        <authorList>
            <person name="Cho K."/>
        </authorList>
    </citation>
    <scope>NUCLEOTIDE SEQUENCE [LARGE SCALE GENOMIC DNA]</scope>
    <source>
        <strain evidence="2">LZ3.2</strain>
        <tissue evidence="2">Leaf</tissue>
    </source>
</reference>
<accession>A0A9J5Y560</accession>
<dbReference type="Proteomes" id="UP000824120">
    <property type="component" value="Chromosome 7"/>
</dbReference>